<dbReference type="InterPro" id="IPR025669">
    <property type="entry name" value="AAA_dom"/>
</dbReference>
<keyword evidence="4" id="KW-1185">Reference proteome</keyword>
<dbReference type="HOGENOM" id="CLU_037612_1_2_0"/>
<feature type="domain" description="AAA" evidence="2">
    <location>
        <begin position="14"/>
        <end position="193"/>
    </location>
</feature>
<feature type="region of interest" description="Disordered" evidence="1">
    <location>
        <begin position="280"/>
        <end position="299"/>
    </location>
</feature>
<dbReference type="SUPFAM" id="SSF52540">
    <property type="entry name" value="P-loop containing nucleoside triphosphate hydrolases"/>
    <property type="match status" value="1"/>
</dbReference>
<evidence type="ECO:0000259" key="2">
    <source>
        <dbReference type="Pfam" id="PF13614"/>
    </source>
</evidence>
<dbReference type="KEGG" id="phm:PSMK_12550"/>
<reference evidence="3 4" key="1">
    <citation type="submission" date="2012-02" db="EMBL/GenBank/DDBJ databases">
        <title>Complete genome sequence of Phycisphaera mikurensis NBRC 102666.</title>
        <authorList>
            <person name="Ankai A."/>
            <person name="Hosoyama A."/>
            <person name="Terui Y."/>
            <person name="Sekine M."/>
            <person name="Fukai R."/>
            <person name="Kato Y."/>
            <person name="Nakamura S."/>
            <person name="Yamada-Narita S."/>
            <person name="Kawakoshi A."/>
            <person name="Fukunaga Y."/>
            <person name="Yamazaki S."/>
            <person name="Fujita N."/>
        </authorList>
    </citation>
    <scope>NUCLEOTIDE SEQUENCE [LARGE SCALE GENOMIC DNA]</scope>
    <source>
        <strain evidence="4">NBRC 102666 / KCTC 22515 / FYK2301M01</strain>
    </source>
</reference>
<dbReference type="RefSeq" id="WP_014436633.1">
    <property type="nucleotide sequence ID" value="NC_017080.1"/>
</dbReference>
<evidence type="ECO:0000313" key="4">
    <source>
        <dbReference type="Proteomes" id="UP000007881"/>
    </source>
</evidence>
<dbReference type="PANTHER" id="PTHR13696:SF52">
    <property type="entry name" value="PARA FAMILY PROTEIN CT_582"/>
    <property type="match status" value="1"/>
</dbReference>
<dbReference type="PANTHER" id="PTHR13696">
    <property type="entry name" value="P-LOOP CONTAINING NUCLEOSIDE TRIPHOSPHATE HYDROLASE"/>
    <property type="match status" value="1"/>
</dbReference>
<evidence type="ECO:0000313" key="3">
    <source>
        <dbReference type="EMBL" id="BAM03414.1"/>
    </source>
</evidence>
<dbReference type="eggNOG" id="COG1192">
    <property type="taxonomic scope" value="Bacteria"/>
</dbReference>
<dbReference type="EMBL" id="AP012338">
    <property type="protein sequence ID" value="BAM03414.1"/>
    <property type="molecule type" value="Genomic_DNA"/>
</dbReference>
<protein>
    <submittedName>
        <fullName evidence="3">Putative chromosome partitioning protein ParA</fullName>
    </submittedName>
</protein>
<dbReference type="STRING" id="1142394.PSMK_12550"/>
<name>I0IDS6_PHYMF</name>
<accession>I0IDS6</accession>
<dbReference type="AlphaFoldDB" id="I0IDS6"/>
<evidence type="ECO:0000256" key="1">
    <source>
        <dbReference type="SAM" id="MobiDB-lite"/>
    </source>
</evidence>
<dbReference type="Gene3D" id="3.40.50.300">
    <property type="entry name" value="P-loop containing nucleotide triphosphate hydrolases"/>
    <property type="match status" value="1"/>
</dbReference>
<proteinExistence type="predicted"/>
<dbReference type="Proteomes" id="UP000007881">
    <property type="component" value="Chromosome"/>
</dbReference>
<organism evidence="3 4">
    <name type="scientific">Phycisphaera mikurensis (strain NBRC 102666 / KCTC 22515 / FYK2301M01)</name>
    <dbReference type="NCBI Taxonomy" id="1142394"/>
    <lineage>
        <taxon>Bacteria</taxon>
        <taxon>Pseudomonadati</taxon>
        <taxon>Planctomycetota</taxon>
        <taxon>Phycisphaerae</taxon>
        <taxon>Phycisphaerales</taxon>
        <taxon>Phycisphaeraceae</taxon>
        <taxon>Phycisphaera</taxon>
    </lineage>
</organism>
<dbReference type="InterPro" id="IPR050678">
    <property type="entry name" value="DNA_Partitioning_ATPase"/>
</dbReference>
<dbReference type="InterPro" id="IPR027417">
    <property type="entry name" value="P-loop_NTPase"/>
</dbReference>
<dbReference type="FunFam" id="3.40.50.300:FF:000285">
    <property type="entry name" value="Sporulation initiation inhibitor Soj"/>
    <property type="match status" value="1"/>
</dbReference>
<dbReference type="Pfam" id="PF13614">
    <property type="entry name" value="AAA_31"/>
    <property type="match status" value="1"/>
</dbReference>
<gene>
    <name evidence="3" type="primary">parA</name>
    <name evidence="3" type="ordered locus">PSMK_12550</name>
</gene>
<dbReference type="CDD" id="cd02042">
    <property type="entry name" value="ParAB_family"/>
    <property type="match status" value="1"/>
</dbReference>
<dbReference type="PATRIC" id="fig|1142394.8.peg.1292"/>
<sequence length="299" mass="31538">MPDPARPADPTDRRVIAMMNQKGGVGKTTTTVNVGAAMAAAGARVLLIDLDPQAHLTLSVGMEPGEMDRTNYDLFVDEGTTAMEVVREVESIANLAVLPAETNLAGIESEMAESVQAGTGQSILRDKCVDLFRQFDAVLIDCPPALGLLTVNALCAATEVIVPMQSHFLAMQGMSKLFETIGSVRQGINPTLRVSGVVLCMHEANTLLAGEIRAELDGFFGQAGEGDAWHQAEVFDPPVRRNIKLAEAPSFGQPVLAYAPESNGAADYRKLAASILGAGRAAETPDAAPQPRGSEQARG</sequence>
<dbReference type="OrthoDB" id="9815116at2"/>